<dbReference type="InParanoid" id="A0A7J7DCU2"/>
<evidence type="ECO:0000313" key="3">
    <source>
        <dbReference type="Proteomes" id="UP000593562"/>
    </source>
</evidence>
<name>A0A7J7DCU2_TRIWF</name>
<dbReference type="Proteomes" id="UP000593562">
    <property type="component" value="Unassembled WGS sequence"/>
</dbReference>
<feature type="compositionally biased region" description="Pro residues" evidence="1">
    <location>
        <begin position="183"/>
        <end position="192"/>
    </location>
</feature>
<evidence type="ECO:0000256" key="1">
    <source>
        <dbReference type="SAM" id="MobiDB-lite"/>
    </source>
</evidence>
<feature type="compositionally biased region" description="Polar residues" evidence="1">
    <location>
        <begin position="74"/>
        <end position="123"/>
    </location>
</feature>
<dbReference type="EMBL" id="JAAARO010000008">
    <property type="protein sequence ID" value="KAF5744167.1"/>
    <property type="molecule type" value="Genomic_DNA"/>
</dbReference>
<protein>
    <submittedName>
        <fullName evidence="2">Uncharacterized protein</fullName>
    </submittedName>
</protein>
<gene>
    <name evidence="2" type="ORF">HS088_TW08G00763</name>
</gene>
<evidence type="ECO:0000313" key="2">
    <source>
        <dbReference type="EMBL" id="KAF5744167.1"/>
    </source>
</evidence>
<feature type="compositionally biased region" description="Low complexity" evidence="1">
    <location>
        <begin position="129"/>
        <end position="140"/>
    </location>
</feature>
<reference evidence="2 3" key="1">
    <citation type="journal article" date="2020" name="Nat. Commun.">
        <title>Genome of Tripterygium wilfordii and identification of cytochrome P450 involved in triptolide biosynthesis.</title>
        <authorList>
            <person name="Tu L."/>
            <person name="Su P."/>
            <person name="Zhang Z."/>
            <person name="Gao L."/>
            <person name="Wang J."/>
            <person name="Hu T."/>
            <person name="Zhou J."/>
            <person name="Zhang Y."/>
            <person name="Zhao Y."/>
            <person name="Liu Y."/>
            <person name="Song Y."/>
            <person name="Tong Y."/>
            <person name="Lu Y."/>
            <person name="Yang J."/>
            <person name="Xu C."/>
            <person name="Jia M."/>
            <person name="Peters R.J."/>
            <person name="Huang L."/>
            <person name="Gao W."/>
        </authorList>
    </citation>
    <scope>NUCLEOTIDE SEQUENCE [LARGE SCALE GENOMIC DNA]</scope>
    <source>
        <strain evidence="3">cv. XIE 37</strain>
        <tissue evidence="2">Leaf</tissue>
    </source>
</reference>
<sequence length="248" mass="26676">MVERDEGSRNGKRNNGTDRKQQSPPTFVNHFAKYMESKVSYAEALRLGHTNLEILRLNSALGGSGTITAVPFQSDGNLSRSYSTPSFDSSAPSTPSLPHSISSPDLESQDSPTENDNNNSSSAHDFPNSSFSSATTEPSSNPSASINPLYFGKLKSCLSLPQSFPYQFSSTCTDLKTTSNGKLPPPPPPPYSPSRVSNSGIVREELQRLIKRAMESGNFQRQCANCGNSQHCCGQTILEAVSSIPPAP</sequence>
<feature type="region of interest" description="Disordered" evidence="1">
    <location>
        <begin position="1"/>
        <end position="26"/>
    </location>
</feature>
<proteinExistence type="predicted"/>
<feature type="region of interest" description="Disordered" evidence="1">
    <location>
        <begin position="175"/>
        <end position="197"/>
    </location>
</feature>
<organism evidence="2 3">
    <name type="scientific">Tripterygium wilfordii</name>
    <name type="common">Thunder God vine</name>
    <dbReference type="NCBI Taxonomy" id="458696"/>
    <lineage>
        <taxon>Eukaryota</taxon>
        <taxon>Viridiplantae</taxon>
        <taxon>Streptophyta</taxon>
        <taxon>Embryophyta</taxon>
        <taxon>Tracheophyta</taxon>
        <taxon>Spermatophyta</taxon>
        <taxon>Magnoliopsida</taxon>
        <taxon>eudicotyledons</taxon>
        <taxon>Gunneridae</taxon>
        <taxon>Pentapetalae</taxon>
        <taxon>rosids</taxon>
        <taxon>fabids</taxon>
        <taxon>Celastrales</taxon>
        <taxon>Celastraceae</taxon>
        <taxon>Tripterygium</taxon>
    </lineage>
</organism>
<feature type="region of interest" description="Disordered" evidence="1">
    <location>
        <begin position="73"/>
        <end position="143"/>
    </location>
</feature>
<feature type="compositionally biased region" description="Basic and acidic residues" evidence="1">
    <location>
        <begin position="1"/>
        <end position="21"/>
    </location>
</feature>
<dbReference type="AlphaFoldDB" id="A0A7J7DCU2"/>
<keyword evidence="3" id="KW-1185">Reference proteome</keyword>
<accession>A0A7J7DCU2</accession>
<comment type="caution">
    <text evidence="2">The sequence shown here is derived from an EMBL/GenBank/DDBJ whole genome shotgun (WGS) entry which is preliminary data.</text>
</comment>